<sequence>MDAAKFSNLVSQVKAGKQLPDAVYIHKDAFEQCPKNSRSLYPQ</sequence>
<proteinExistence type="predicted"/>
<accession>A0A090RTH6</accession>
<dbReference type="Proteomes" id="UP000029228">
    <property type="component" value="Unassembled WGS sequence"/>
</dbReference>
<reference evidence="1 2" key="1">
    <citation type="submission" date="2014-09" db="EMBL/GenBank/DDBJ databases">
        <title>Vibrio maritimus JCM 19235. (C45) whole genome shotgun sequence.</title>
        <authorList>
            <person name="Sawabe T."/>
            <person name="Meirelles P."/>
            <person name="Nakanishi M."/>
            <person name="Sayaka M."/>
            <person name="Hattori M."/>
            <person name="Ohkuma M."/>
        </authorList>
    </citation>
    <scope>NUCLEOTIDE SEQUENCE [LARGE SCALE GENOMIC DNA]</scope>
    <source>
        <strain evidence="2">JCM19235</strain>
    </source>
</reference>
<organism evidence="1 2">
    <name type="scientific">Vibrio maritimus</name>
    <dbReference type="NCBI Taxonomy" id="990268"/>
    <lineage>
        <taxon>Bacteria</taxon>
        <taxon>Pseudomonadati</taxon>
        <taxon>Pseudomonadota</taxon>
        <taxon>Gammaproteobacteria</taxon>
        <taxon>Vibrionales</taxon>
        <taxon>Vibrionaceae</taxon>
        <taxon>Vibrio</taxon>
    </lineage>
</organism>
<comment type="caution">
    <text evidence="1">The sequence shown here is derived from an EMBL/GenBank/DDBJ whole genome shotgun (WGS) entry which is preliminary data.</text>
</comment>
<dbReference type="AlphaFoldDB" id="A0A090RTH6"/>
<gene>
    <name evidence="1" type="ORF">JCM19235_2004</name>
</gene>
<keyword evidence="2" id="KW-1185">Reference proteome</keyword>
<protein>
    <submittedName>
        <fullName evidence="1">Uncharacterized protein</fullName>
    </submittedName>
</protein>
<dbReference type="EMBL" id="BBMR01000003">
    <property type="protein sequence ID" value="GAL18581.1"/>
    <property type="molecule type" value="Genomic_DNA"/>
</dbReference>
<evidence type="ECO:0000313" key="1">
    <source>
        <dbReference type="EMBL" id="GAL18581.1"/>
    </source>
</evidence>
<name>A0A090RTH6_9VIBR</name>
<evidence type="ECO:0000313" key="2">
    <source>
        <dbReference type="Proteomes" id="UP000029228"/>
    </source>
</evidence>